<dbReference type="EMBL" id="BMDD01000001">
    <property type="protein sequence ID" value="GGH74548.1"/>
    <property type="molecule type" value="Genomic_DNA"/>
</dbReference>
<dbReference type="PANTHER" id="PTHR33495">
    <property type="entry name" value="ANTI-SIGMA FACTOR ANTAGONIST TM_1081-RELATED-RELATED"/>
    <property type="match status" value="1"/>
</dbReference>
<dbReference type="PANTHER" id="PTHR33495:SF2">
    <property type="entry name" value="ANTI-SIGMA FACTOR ANTAGONIST TM_1081-RELATED"/>
    <property type="match status" value="1"/>
</dbReference>
<keyword evidence="3" id="KW-1185">Reference proteome</keyword>
<evidence type="ECO:0000313" key="3">
    <source>
        <dbReference type="Proteomes" id="UP000605427"/>
    </source>
</evidence>
<dbReference type="InterPro" id="IPR002645">
    <property type="entry name" value="STAS_dom"/>
</dbReference>
<sequence length="103" mass="11780">MFAYQIHKSEEEAVVVFEGDLDIESGEVLEEDILPIVSEYPSVRLNFSEVYFVDSSGIGLIIRTVDELREGGRSVKIENVRPEVMEVFELLQIREILGEDVFE</sequence>
<gene>
    <name evidence="2" type="primary">sypA</name>
    <name evidence="2" type="ORF">GCM10007362_14760</name>
</gene>
<dbReference type="CDD" id="cd07043">
    <property type="entry name" value="STAS_anti-anti-sigma_factors"/>
    <property type="match status" value="1"/>
</dbReference>
<evidence type="ECO:0000313" key="2">
    <source>
        <dbReference type="EMBL" id="GGH74548.1"/>
    </source>
</evidence>
<comment type="caution">
    <text evidence="2">The sequence shown here is derived from an EMBL/GenBank/DDBJ whole genome shotgun (WGS) entry which is preliminary data.</text>
</comment>
<dbReference type="Gene3D" id="3.30.750.24">
    <property type="entry name" value="STAS domain"/>
    <property type="match status" value="1"/>
</dbReference>
<dbReference type="PROSITE" id="PS50801">
    <property type="entry name" value="STAS"/>
    <property type="match status" value="1"/>
</dbReference>
<name>A0ABQ1ZTE1_9BACL</name>
<protein>
    <submittedName>
        <fullName evidence="2">Anti-anti-sigma regulatory factor</fullName>
    </submittedName>
</protein>
<dbReference type="Proteomes" id="UP000605427">
    <property type="component" value="Unassembled WGS sequence"/>
</dbReference>
<dbReference type="SUPFAM" id="SSF52091">
    <property type="entry name" value="SpoIIaa-like"/>
    <property type="match status" value="1"/>
</dbReference>
<accession>A0ABQ1ZTE1</accession>
<dbReference type="RefSeq" id="WP_172247157.1">
    <property type="nucleotide sequence ID" value="NZ_BMDD01000001.1"/>
</dbReference>
<evidence type="ECO:0000259" key="1">
    <source>
        <dbReference type="PROSITE" id="PS50801"/>
    </source>
</evidence>
<dbReference type="InterPro" id="IPR036513">
    <property type="entry name" value="STAS_dom_sf"/>
</dbReference>
<organism evidence="2 3">
    <name type="scientific">Saccharibacillus endophyticus</name>
    <dbReference type="NCBI Taxonomy" id="2060666"/>
    <lineage>
        <taxon>Bacteria</taxon>
        <taxon>Bacillati</taxon>
        <taxon>Bacillota</taxon>
        <taxon>Bacilli</taxon>
        <taxon>Bacillales</taxon>
        <taxon>Paenibacillaceae</taxon>
        <taxon>Saccharibacillus</taxon>
    </lineage>
</organism>
<dbReference type="Pfam" id="PF01740">
    <property type="entry name" value="STAS"/>
    <property type="match status" value="1"/>
</dbReference>
<reference evidence="3" key="1">
    <citation type="journal article" date="2019" name="Int. J. Syst. Evol. Microbiol.">
        <title>The Global Catalogue of Microorganisms (GCM) 10K type strain sequencing project: providing services to taxonomists for standard genome sequencing and annotation.</title>
        <authorList>
            <consortium name="The Broad Institute Genomics Platform"/>
            <consortium name="The Broad Institute Genome Sequencing Center for Infectious Disease"/>
            <person name="Wu L."/>
            <person name="Ma J."/>
        </authorList>
    </citation>
    <scope>NUCLEOTIDE SEQUENCE [LARGE SCALE GENOMIC DNA]</scope>
    <source>
        <strain evidence="3">CCM 8702</strain>
    </source>
</reference>
<proteinExistence type="predicted"/>
<feature type="domain" description="STAS" evidence="1">
    <location>
        <begin position="2"/>
        <end position="103"/>
    </location>
</feature>